<dbReference type="InterPro" id="IPR036909">
    <property type="entry name" value="Cyt_c-like_dom_sf"/>
</dbReference>
<keyword evidence="3 6" id="KW-0479">Metal-binding</keyword>
<evidence type="ECO:0000256" key="4">
    <source>
        <dbReference type="ARBA" id="ARBA00022982"/>
    </source>
</evidence>
<evidence type="ECO:0000313" key="10">
    <source>
        <dbReference type="Proteomes" id="UP001556196"/>
    </source>
</evidence>
<dbReference type="Pfam" id="PF00034">
    <property type="entry name" value="Cytochrom_C"/>
    <property type="match status" value="1"/>
</dbReference>
<keyword evidence="2 6" id="KW-0349">Heme</keyword>
<evidence type="ECO:0000256" key="7">
    <source>
        <dbReference type="SAM" id="SignalP"/>
    </source>
</evidence>
<dbReference type="PANTHER" id="PTHR11961">
    <property type="entry name" value="CYTOCHROME C"/>
    <property type="match status" value="1"/>
</dbReference>
<feature type="domain" description="Cytochrome c" evidence="8">
    <location>
        <begin position="22"/>
        <end position="126"/>
    </location>
</feature>
<keyword evidence="5 6" id="KW-0408">Iron</keyword>
<dbReference type="Proteomes" id="UP001556196">
    <property type="component" value="Unassembled WGS sequence"/>
</dbReference>
<reference evidence="9 10" key="1">
    <citation type="submission" date="2024-06" db="EMBL/GenBank/DDBJ databases">
        <authorList>
            <person name="Tuo L."/>
        </authorList>
    </citation>
    <scope>NUCLEOTIDE SEQUENCE [LARGE SCALE GENOMIC DNA]</scope>
    <source>
        <strain evidence="9 10">ZMM04-5</strain>
    </source>
</reference>
<dbReference type="RefSeq" id="WP_367721839.1">
    <property type="nucleotide sequence ID" value="NZ_JBFOCI010000001.1"/>
</dbReference>
<protein>
    <submittedName>
        <fullName evidence="9">Cytochrome c family protein</fullName>
    </submittedName>
</protein>
<dbReference type="PRINTS" id="PR00604">
    <property type="entry name" value="CYTCHRMECIAB"/>
</dbReference>
<keyword evidence="4" id="KW-0249">Electron transport</keyword>
<evidence type="ECO:0000259" key="8">
    <source>
        <dbReference type="PROSITE" id="PS51007"/>
    </source>
</evidence>
<accession>A0ABV3QUQ7</accession>
<sequence length="128" mass="13520">MKPIALLAFAALLFPIAAHADGDAVAGKKVFNKCMACHDAKTDKNKVGPSLLGVVGRTAGTYESYLGKYSNNMKEAGAGGLVWDEANLSAYLKHPKEIVPNGKMAFPGLNSDEDIANVIAYLKADPKP</sequence>
<keyword evidence="1" id="KW-0813">Transport</keyword>
<name>A0ABV3QUQ7_9HYPH</name>
<dbReference type="Gene3D" id="1.10.760.10">
    <property type="entry name" value="Cytochrome c-like domain"/>
    <property type="match status" value="1"/>
</dbReference>
<dbReference type="InterPro" id="IPR002327">
    <property type="entry name" value="Cyt_c_1A/1B"/>
</dbReference>
<organism evidence="9 10">
    <name type="scientific">Mesorhizobium marinum</name>
    <dbReference type="NCBI Taxonomy" id="3228790"/>
    <lineage>
        <taxon>Bacteria</taxon>
        <taxon>Pseudomonadati</taxon>
        <taxon>Pseudomonadota</taxon>
        <taxon>Alphaproteobacteria</taxon>
        <taxon>Hyphomicrobiales</taxon>
        <taxon>Phyllobacteriaceae</taxon>
        <taxon>Mesorhizobium</taxon>
    </lineage>
</organism>
<evidence type="ECO:0000256" key="5">
    <source>
        <dbReference type="ARBA" id="ARBA00023004"/>
    </source>
</evidence>
<evidence type="ECO:0000256" key="3">
    <source>
        <dbReference type="ARBA" id="ARBA00022723"/>
    </source>
</evidence>
<keyword evidence="10" id="KW-1185">Reference proteome</keyword>
<keyword evidence="7" id="KW-0732">Signal</keyword>
<evidence type="ECO:0000313" key="9">
    <source>
        <dbReference type="EMBL" id="MEW9804776.1"/>
    </source>
</evidence>
<comment type="caution">
    <text evidence="9">The sequence shown here is derived from an EMBL/GenBank/DDBJ whole genome shotgun (WGS) entry which is preliminary data.</text>
</comment>
<gene>
    <name evidence="9" type="ORF">ABUE31_02100</name>
</gene>
<feature type="chain" id="PRO_5045414969" evidence="7">
    <location>
        <begin position="21"/>
        <end position="128"/>
    </location>
</feature>
<proteinExistence type="predicted"/>
<dbReference type="EMBL" id="JBFOCI010000001">
    <property type="protein sequence ID" value="MEW9804776.1"/>
    <property type="molecule type" value="Genomic_DNA"/>
</dbReference>
<evidence type="ECO:0000256" key="6">
    <source>
        <dbReference type="PROSITE-ProRule" id="PRU00433"/>
    </source>
</evidence>
<dbReference type="InterPro" id="IPR009056">
    <property type="entry name" value="Cyt_c-like_dom"/>
</dbReference>
<evidence type="ECO:0000256" key="1">
    <source>
        <dbReference type="ARBA" id="ARBA00022448"/>
    </source>
</evidence>
<dbReference type="PROSITE" id="PS51007">
    <property type="entry name" value="CYTC"/>
    <property type="match status" value="1"/>
</dbReference>
<evidence type="ECO:0000256" key="2">
    <source>
        <dbReference type="ARBA" id="ARBA00022617"/>
    </source>
</evidence>
<dbReference type="SUPFAM" id="SSF46626">
    <property type="entry name" value="Cytochrome c"/>
    <property type="match status" value="1"/>
</dbReference>
<feature type="signal peptide" evidence="7">
    <location>
        <begin position="1"/>
        <end position="20"/>
    </location>
</feature>